<dbReference type="Proteomes" id="UP001430584">
    <property type="component" value="Unassembled WGS sequence"/>
</dbReference>
<dbReference type="PROSITE" id="PS50404">
    <property type="entry name" value="GST_NTER"/>
    <property type="match status" value="1"/>
</dbReference>
<dbReference type="SUPFAM" id="SSF52833">
    <property type="entry name" value="Thioredoxin-like"/>
    <property type="match status" value="1"/>
</dbReference>
<evidence type="ECO:0008006" key="7">
    <source>
        <dbReference type="Google" id="ProtNLM"/>
    </source>
</evidence>
<dbReference type="InterPro" id="IPR010987">
    <property type="entry name" value="Glutathione-S-Trfase_C-like"/>
</dbReference>
<dbReference type="InterPro" id="IPR040079">
    <property type="entry name" value="Glutathione_S-Trfase"/>
</dbReference>
<dbReference type="Gene3D" id="3.40.30.10">
    <property type="entry name" value="Glutaredoxin"/>
    <property type="match status" value="1"/>
</dbReference>
<dbReference type="SFLD" id="SFLDS00019">
    <property type="entry name" value="Glutathione_Transferase_(cytos"/>
    <property type="match status" value="1"/>
</dbReference>
<evidence type="ECO:0000313" key="5">
    <source>
        <dbReference type="EMBL" id="KAL0264416.1"/>
    </source>
</evidence>
<organism evidence="5 6">
    <name type="scientific">Diplodia seriata</name>
    <dbReference type="NCBI Taxonomy" id="420778"/>
    <lineage>
        <taxon>Eukaryota</taxon>
        <taxon>Fungi</taxon>
        <taxon>Dikarya</taxon>
        <taxon>Ascomycota</taxon>
        <taxon>Pezizomycotina</taxon>
        <taxon>Dothideomycetes</taxon>
        <taxon>Dothideomycetes incertae sedis</taxon>
        <taxon>Botryosphaeriales</taxon>
        <taxon>Botryosphaeriaceae</taxon>
        <taxon>Diplodia</taxon>
    </lineage>
</organism>
<dbReference type="InterPro" id="IPR036249">
    <property type="entry name" value="Thioredoxin-like_sf"/>
</dbReference>
<name>A0ABR3CU36_9PEZI</name>
<dbReference type="EMBL" id="JAJVCZ030000001">
    <property type="protein sequence ID" value="KAL0264416.1"/>
    <property type="molecule type" value="Genomic_DNA"/>
</dbReference>
<dbReference type="InterPro" id="IPR004046">
    <property type="entry name" value="GST_C"/>
</dbReference>
<sequence length="241" mass="26511">MAPIGKIYTYPENPRAQKVRRAGAATPRRCKADSTQVHAAARINGLEVEEVPGFAMGKTNKTPEFLAKFPTGKVPAFEGADGLNLLESDAIMQYVAESGPKAAQLVGGTAAEKARMQQWVFFQMGEVWPEVLKLLYPRFGFTKYDDAVEQQALSKLGKALDTVEAGLAGGKKWLATDALSIADLAVMSAFVWAFKFGVDEEMRNKYPTAIDWFLRTLRSDGVQQSFPNAEKEMCAVRQIPQ</sequence>
<comment type="caution">
    <text evidence="5">The sequence shown here is derived from an EMBL/GenBank/DDBJ whole genome shotgun (WGS) entry which is preliminary data.</text>
</comment>
<dbReference type="PROSITE" id="PS50405">
    <property type="entry name" value="GST_CTER"/>
    <property type="match status" value="1"/>
</dbReference>
<dbReference type="GeneID" id="92004451"/>
<comment type="similarity">
    <text evidence="1 2">Belongs to the GST superfamily.</text>
</comment>
<dbReference type="SFLD" id="SFLDG00358">
    <property type="entry name" value="Main_(cytGST)"/>
    <property type="match status" value="1"/>
</dbReference>
<dbReference type="RefSeq" id="XP_066637156.1">
    <property type="nucleotide sequence ID" value="XM_066771877.1"/>
</dbReference>
<dbReference type="InterPro" id="IPR050802">
    <property type="entry name" value="EF-GSTs"/>
</dbReference>
<dbReference type="SUPFAM" id="SSF47616">
    <property type="entry name" value="GST C-terminal domain-like"/>
    <property type="match status" value="1"/>
</dbReference>
<evidence type="ECO:0000256" key="2">
    <source>
        <dbReference type="RuleBase" id="RU003494"/>
    </source>
</evidence>
<evidence type="ECO:0000259" key="4">
    <source>
        <dbReference type="PROSITE" id="PS50405"/>
    </source>
</evidence>
<dbReference type="PANTHER" id="PTHR43986">
    <property type="entry name" value="ELONGATION FACTOR 1-GAMMA"/>
    <property type="match status" value="1"/>
</dbReference>
<dbReference type="InterPro" id="IPR036282">
    <property type="entry name" value="Glutathione-S-Trfase_C_sf"/>
</dbReference>
<feature type="domain" description="GST C-terminal" evidence="4">
    <location>
        <begin position="109"/>
        <end position="241"/>
    </location>
</feature>
<dbReference type="Pfam" id="PF02798">
    <property type="entry name" value="GST_N"/>
    <property type="match status" value="1"/>
</dbReference>
<dbReference type="Pfam" id="PF00043">
    <property type="entry name" value="GST_C"/>
    <property type="match status" value="1"/>
</dbReference>
<evidence type="ECO:0000313" key="6">
    <source>
        <dbReference type="Proteomes" id="UP001430584"/>
    </source>
</evidence>
<dbReference type="Gene3D" id="1.20.1050.10">
    <property type="match status" value="1"/>
</dbReference>
<keyword evidence="6" id="KW-1185">Reference proteome</keyword>
<dbReference type="InterPro" id="IPR004045">
    <property type="entry name" value="Glutathione_S-Trfase_N"/>
</dbReference>
<accession>A0ABR3CU36</accession>
<dbReference type="PANTHER" id="PTHR43986:SF10">
    <property type="entry name" value="ELONGATION FACTOR EEF-1B GAMMA SUBUNIT, PUTATIVE (AFU_ORTHOLOGUE AFUA_1G17120)-RELATED"/>
    <property type="match status" value="1"/>
</dbReference>
<evidence type="ECO:0000256" key="1">
    <source>
        <dbReference type="ARBA" id="ARBA00007409"/>
    </source>
</evidence>
<evidence type="ECO:0000259" key="3">
    <source>
        <dbReference type="PROSITE" id="PS50404"/>
    </source>
</evidence>
<gene>
    <name evidence="5" type="ORF">SLS55_000366</name>
</gene>
<proteinExistence type="inferred from homology"/>
<feature type="domain" description="GST N-terminal" evidence="3">
    <location>
        <begin position="3"/>
        <end position="103"/>
    </location>
</feature>
<reference evidence="5 6" key="1">
    <citation type="submission" date="2024-02" db="EMBL/GenBank/DDBJ databases">
        <title>De novo assembly and annotation of 12 fungi associated with fruit tree decline syndrome in Ontario, Canada.</title>
        <authorList>
            <person name="Sulman M."/>
            <person name="Ellouze W."/>
            <person name="Ilyukhin E."/>
        </authorList>
    </citation>
    <scope>NUCLEOTIDE SEQUENCE [LARGE SCALE GENOMIC DNA]</scope>
    <source>
        <strain evidence="5 6">FDS-637</strain>
    </source>
</reference>
<dbReference type="CDD" id="cd03044">
    <property type="entry name" value="GST_N_EF1Bgamma"/>
    <property type="match status" value="1"/>
</dbReference>
<protein>
    <recommendedName>
        <fullName evidence="7">Glutathione S-transferase</fullName>
    </recommendedName>
</protein>